<evidence type="ECO:0000256" key="2">
    <source>
        <dbReference type="ARBA" id="ARBA00007614"/>
    </source>
</evidence>
<evidence type="ECO:0000256" key="8">
    <source>
        <dbReference type="ARBA" id="ARBA00022840"/>
    </source>
</evidence>
<dbReference type="EMBL" id="MHOM01000004">
    <property type="protein sequence ID" value="OGZ65539.1"/>
    <property type="molecule type" value="Genomic_DNA"/>
</dbReference>
<keyword evidence="8" id="KW-0067">ATP-binding</keyword>
<evidence type="ECO:0000256" key="9">
    <source>
        <dbReference type="ARBA" id="ARBA00022975"/>
    </source>
</evidence>
<dbReference type="GO" id="GO:0005524">
    <property type="term" value="F:ATP binding"/>
    <property type="evidence" value="ECO:0007669"/>
    <property type="project" value="UniProtKB-KW"/>
</dbReference>
<comment type="caution">
    <text evidence="12">The sequence shown here is derived from an EMBL/GenBank/DDBJ whole genome shotgun (WGS) entry which is preliminary data.</text>
</comment>
<evidence type="ECO:0000256" key="10">
    <source>
        <dbReference type="ARBA" id="ARBA00032092"/>
    </source>
</evidence>
<dbReference type="GO" id="GO:0033862">
    <property type="term" value="F:UMP kinase activity"/>
    <property type="evidence" value="ECO:0007669"/>
    <property type="project" value="UniProtKB-EC"/>
</dbReference>
<gene>
    <name evidence="12" type="ORF">A2812_00175</name>
</gene>
<keyword evidence="5" id="KW-0808">Transferase</keyword>
<dbReference type="GO" id="GO:0006225">
    <property type="term" value="P:UDP biosynthetic process"/>
    <property type="evidence" value="ECO:0007669"/>
    <property type="project" value="TreeGrafter"/>
</dbReference>
<feature type="domain" description="Aspartate/glutamate/uridylate kinase" evidence="11">
    <location>
        <begin position="5"/>
        <end position="214"/>
    </location>
</feature>
<dbReference type="PANTHER" id="PTHR42833:SF4">
    <property type="entry name" value="URIDYLATE KINASE PUMPKIN, CHLOROPLASTIC"/>
    <property type="match status" value="1"/>
</dbReference>
<evidence type="ECO:0000256" key="6">
    <source>
        <dbReference type="ARBA" id="ARBA00022741"/>
    </source>
</evidence>
<evidence type="ECO:0000313" key="12">
    <source>
        <dbReference type="EMBL" id="OGZ65539.1"/>
    </source>
</evidence>
<accession>A0A1G2HT11</accession>
<dbReference type="STRING" id="1802200.A2812_00175"/>
<evidence type="ECO:0000256" key="1">
    <source>
        <dbReference type="ARBA" id="ARBA00004791"/>
    </source>
</evidence>
<dbReference type="InterPro" id="IPR011818">
    <property type="entry name" value="Uridylate_kinase_arch/spir"/>
</dbReference>
<dbReference type="Pfam" id="PF00696">
    <property type="entry name" value="AA_kinase"/>
    <property type="match status" value="1"/>
</dbReference>
<keyword evidence="7" id="KW-0418">Kinase</keyword>
<evidence type="ECO:0000256" key="7">
    <source>
        <dbReference type="ARBA" id="ARBA00022777"/>
    </source>
</evidence>
<comment type="similarity">
    <text evidence="2">Belongs to the UMP kinase family.</text>
</comment>
<keyword evidence="9" id="KW-0665">Pyrimidine biosynthesis</keyword>
<dbReference type="InterPro" id="IPR001048">
    <property type="entry name" value="Asp/Glu/Uridylate_kinase"/>
</dbReference>
<dbReference type="EC" id="2.7.4.22" evidence="3"/>
<evidence type="ECO:0000313" key="13">
    <source>
        <dbReference type="Proteomes" id="UP000177190"/>
    </source>
</evidence>
<dbReference type="Gene3D" id="3.40.1160.10">
    <property type="entry name" value="Acetylglutamate kinase-like"/>
    <property type="match status" value="1"/>
</dbReference>
<dbReference type="InterPro" id="IPR036393">
    <property type="entry name" value="AceGlu_kinase-like_sf"/>
</dbReference>
<dbReference type="AlphaFoldDB" id="A0A1G2HT11"/>
<organism evidence="12 13">
    <name type="scientific">Candidatus Staskawiczbacteria bacterium RIFCSPHIGHO2_01_FULL_36_16</name>
    <dbReference type="NCBI Taxonomy" id="1802200"/>
    <lineage>
        <taxon>Bacteria</taxon>
        <taxon>Candidatus Staskawicziibacteriota</taxon>
    </lineage>
</organism>
<dbReference type="PANTHER" id="PTHR42833">
    <property type="entry name" value="URIDYLATE KINASE"/>
    <property type="match status" value="1"/>
</dbReference>
<sequence length="236" mass="26604">MVKETIIISLGGSLVAPNKIDIGFLKNFRHCLSRLLEGNRGSSTKSGQKYQFFILVGGGKICRNYQKALLEFGAKSADRDWMGINVSKLNAEIVRQLFSGYSYEKIITDPNKKVKTSKDIIVGAGWKPGWSTDYDAVLMAKNNKADTIINLTNIDYVYDKNPSQFSDAKPLKEIDWKSFKHIVGDKWTPGLSMPFDPKASKLAERFKLKVAIINGKYLERLEDFLNNKPFVGTIIR</sequence>
<proteinExistence type="inferred from homology"/>
<protein>
    <recommendedName>
        <fullName evidence="3">UMP kinase</fullName>
        <ecNumber evidence="3">2.7.4.22</ecNumber>
    </recommendedName>
    <alternativeName>
        <fullName evidence="10">Uridine monophosphate kinase</fullName>
    </alternativeName>
</protein>
<evidence type="ECO:0000256" key="4">
    <source>
        <dbReference type="ARBA" id="ARBA00022490"/>
    </source>
</evidence>
<dbReference type="Proteomes" id="UP000177190">
    <property type="component" value="Unassembled WGS sequence"/>
</dbReference>
<name>A0A1G2HT11_9BACT</name>
<evidence type="ECO:0000256" key="3">
    <source>
        <dbReference type="ARBA" id="ARBA00012899"/>
    </source>
</evidence>
<dbReference type="SUPFAM" id="SSF53633">
    <property type="entry name" value="Carbamate kinase-like"/>
    <property type="match status" value="1"/>
</dbReference>
<keyword evidence="4" id="KW-0963">Cytoplasm</keyword>
<evidence type="ECO:0000256" key="5">
    <source>
        <dbReference type="ARBA" id="ARBA00022679"/>
    </source>
</evidence>
<evidence type="ECO:0000259" key="11">
    <source>
        <dbReference type="Pfam" id="PF00696"/>
    </source>
</evidence>
<keyword evidence="6" id="KW-0547">Nucleotide-binding</keyword>
<reference evidence="12 13" key="1">
    <citation type="journal article" date="2016" name="Nat. Commun.">
        <title>Thousands of microbial genomes shed light on interconnected biogeochemical processes in an aquifer system.</title>
        <authorList>
            <person name="Anantharaman K."/>
            <person name="Brown C.T."/>
            <person name="Hug L.A."/>
            <person name="Sharon I."/>
            <person name="Castelle C.J."/>
            <person name="Probst A.J."/>
            <person name="Thomas B.C."/>
            <person name="Singh A."/>
            <person name="Wilkins M.J."/>
            <person name="Karaoz U."/>
            <person name="Brodie E.L."/>
            <person name="Williams K.H."/>
            <person name="Hubbard S.S."/>
            <person name="Banfield J.F."/>
        </authorList>
    </citation>
    <scope>NUCLEOTIDE SEQUENCE [LARGE SCALE GENOMIC DNA]</scope>
</reference>
<dbReference type="NCBIfam" id="TIGR02076">
    <property type="entry name" value="pyrH_arch"/>
    <property type="match status" value="1"/>
</dbReference>
<comment type="pathway">
    <text evidence="1">Pyrimidine metabolism; CTP biosynthesis via de novo pathway; UDP from UMP (UMPK route): step 1/1.</text>
</comment>